<dbReference type="AlphaFoldDB" id="A0A822YFH2"/>
<dbReference type="Proteomes" id="UP000607653">
    <property type="component" value="Unassembled WGS sequence"/>
</dbReference>
<proteinExistence type="predicted"/>
<evidence type="ECO:0000256" key="1">
    <source>
        <dbReference type="SAM" id="MobiDB-lite"/>
    </source>
</evidence>
<gene>
    <name evidence="2" type="ORF">HUJ06_011775</name>
</gene>
<protein>
    <submittedName>
        <fullName evidence="2">Uncharacterized protein</fullName>
    </submittedName>
</protein>
<dbReference type="EMBL" id="DUZY01000003">
    <property type="protein sequence ID" value="DAD32924.1"/>
    <property type="molecule type" value="Genomic_DNA"/>
</dbReference>
<evidence type="ECO:0000313" key="2">
    <source>
        <dbReference type="EMBL" id="DAD32924.1"/>
    </source>
</evidence>
<feature type="region of interest" description="Disordered" evidence="1">
    <location>
        <begin position="1"/>
        <end position="20"/>
    </location>
</feature>
<sequence>MQSNHNKIQDRAYRQSQKHQHECFCRKGVDLGDASLVELDVSE</sequence>
<evidence type="ECO:0000313" key="3">
    <source>
        <dbReference type="Proteomes" id="UP000607653"/>
    </source>
</evidence>
<comment type="caution">
    <text evidence="2">The sequence shown here is derived from an EMBL/GenBank/DDBJ whole genome shotgun (WGS) entry which is preliminary data.</text>
</comment>
<reference evidence="2 3" key="1">
    <citation type="journal article" date="2020" name="Mol. Biol. Evol.">
        <title>Distinct Expression and Methylation Patterns for Genes with Different Fates following a Single Whole-Genome Duplication in Flowering Plants.</title>
        <authorList>
            <person name="Shi T."/>
            <person name="Rahmani R.S."/>
            <person name="Gugger P.F."/>
            <person name="Wang M."/>
            <person name="Li H."/>
            <person name="Zhang Y."/>
            <person name="Li Z."/>
            <person name="Wang Q."/>
            <person name="Van de Peer Y."/>
            <person name="Marchal K."/>
            <person name="Chen J."/>
        </authorList>
    </citation>
    <scope>NUCLEOTIDE SEQUENCE [LARGE SCALE GENOMIC DNA]</scope>
    <source>
        <tissue evidence="2">Leaf</tissue>
    </source>
</reference>
<feature type="compositionally biased region" description="Basic and acidic residues" evidence="1">
    <location>
        <begin position="7"/>
        <end position="20"/>
    </location>
</feature>
<accession>A0A822YFH2</accession>
<organism evidence="2 3">
    <name type="scientific">Nelumbo nucifera</name>
    <name type="common">Sacred lotus</name>
    <dbReference type="NCBI Taxonomy" id="4432"/>
    <lineage>
        <taxon>Eukaryota</taxon>
        <taxon>Viridiplantae</taxon>
        <taxon>Streptophyta</taxon>
        <taxon>Embryophyta</taxon>
        <taxon>Tracheophyta</taxon>
        <taxon>Spermatophyta</taxon>
        <taxon>Magnoliopsida</taxon>
        <taxon>Proteales</taxon>
        <taxon>Nelumbonaceae</taxon>
        <taxon>Nelumbo</taxon>
    </lineage>
</organism>
<keyword evidence="3" id="KW-1185">Reference proteome</keyword>
<name>A0A822YFH2_NELNU</name>